<dbReference type="GeneID" id="77806087"/>
<proteinExistence type="predicted"/>
<dbReference type="RefSeq" id="XP_053016408.1">
    <property type="nucleotide sequence ID" value="XM_053165192.1"/>
</dbReference>
<organism evidence="2 3">
    <name type="scientific">Puccinia triticina</name>
    <dbReference type="NCBI Taxonomy" id="208348"/>
    <lineage>
        <taxon>Eukaryota</taxon>
        <taxon>Fungi</taxon>
        <taxon>Dikarya</taxon>
        <taxon>Basidiomycota</taxon>
        <taxon>Pucciniomycotina</taxon>
        <taxon>Pucciniomycetes</taxon>
        <taxon>Pucciniales</taxon>
        <taxon>Pucciniaceae</taxon>
        <taxon>Puccinia</taxon>
    </lineage>
</organism>
<feature type="region of interest" description="Disordered" evidence="1">
    <location>
        <begin position="91"/>
        <end position="139"/>
    </location>
</feature>
<evidence type="ECO:0000256" key="1">
    <source>
        <dbReference type="SAM" id="MobiDB-lite"/>
    </source>
</evidence>
<keyword evidence="3" id="KW-1185">Reference proteome</keyword>
<sequence>MKGNTSKDFRDFLFDESTTPPLEELDSIPPPNAGNRATPPSDADRADEEPVADVGDSPAPAGDGPAKSRMRAPGTPAAMIRLHLVCRPNTHILAPGRSSRPAEIAAEAGSWADTAPRRNGKSPSQENDTKPRRSTNASH</sequence>
<dbReference type="EMBL" id="CP110421">
    <property type="protein sequence ID" value="WAQ80853.1"/>
    <property type="molecule type" value="Genomic_DNA"/>
</dbReference>
<reference evidence="2" key="1">
    <citation type="submission" date="2022-10" db="EMBL/GenBank/DDBJ databases">
        <title>Puccinia triticina Genome sequencing and assembly.</title>
        <authorList>
            <person name="Li C."/>
        </authorList>
    </citation>
    <scope>NUCLEOTIDE SEQUENCE</scope>
    <source>
        <strain evidence="2">Pt15</strain>
    </source>
</reference>
<evidence type="ECO:0000313" key="2">
    <source>
        <dbReference type="EMBL" id="WAQ80853.1"/>
    </source>
</evidence>
<feature type="compositionally biased region" description="Basic and acidic residues" evidence="1">
    <location>
        <begin position="1"/>
        <end position="13"/>
    </location>
</feature>
<evidence type="ECO:0000313" key="3">
    <source>
        <dbReference type="Proteomes" id="UP001164743"/>
    </source>
</evidence>
<accession>A0ABY7C7K0</accession>
<dbReference type="Proteomes" id="UP001164743">
    <property type="component" value="Chromosome 1A"/>
</dbReference>
<gene>
    <name evidence="2" type="ORF">PtA15_1A191</name>
</gene>
<feature type="region of interest" description="Disordered" evidence="1">
    <location>
        <begin position="1"/>
        <end position="75"/>
    </location>
</feature>
<name>A0ABY7C7K0_9BASI</name>
<protein>
    <submittedName>
        <fullName evidence="2">Uncharacterized protein</fullName>
    </submittedName>
</protein>